<dbReference type="InterPro" id="IPR055438">
    <property type="entry name" value="AstE_AspA_cat"/>
</dbReference>
<dbReference type="PANTHER" id="PTHR37326">
    <property type="entry name" value="BLL3975 PROTEIN"/>
    <property type="match status" value="1"/>
</dbReference>
<evidence type="ECO:0000256" key="3">
    <source>
        <dbReference type="ARBA" id="ARBA00022801"/>
    </source>
</evidence>
<comment type="cofactor">
    <cofactor evidence="1">
        <name>Zn(2+)</name>
        <dbReference type="ChEBI" id="CHEBI:29105"/>
    </cofactor>
</comment>
<protein>
    <submittedName>
        <fullName evidence="6">Succinylglutamate desuccinylase/aspartoacylase family protein</fullName>
    </submittedName>
</protein>
<dbReference type="Gene3D" id="3.40.630.10">
    <property type="entry name" value="Zn peptidases"/>
    <property type="match status" value="1"/>
</dbReference>
<dbReference type="RefSeq" id="WP_353896811.1">
    <property type="nucleotide sequence ID" value="NZ_JBEVCJ010000018.1"/>
</dbReference>
<dbReference type="Pfam" id="PF24827">
    <property type="entry name" value="AstE_AspA_cat"/>
    <property type="match status" value="1"/>
</dbReference>
<reference evidence="6 7" key="1">
    <citation type="submission" date="2024-06" db="EMBL/GenBank/DDBJ databases">
        <authorList>
            <person name="Li F."/>
        </authorList>
    </citation>
    <scope>NUCLEOTIDE SEQUENCE [LARGE SCALE GENOMIC DNA]</scope>
    <source>
        <strain evidence="6 7">GXAS 311</strain>
    </source>
</reference>
<dbReference type="InterPro" id="IPR043795">
    <property type="entry name" value="N-alpha-Ac-DABA-like"/>
</dbReference>
<evidence type="ECO:0000256" key="1">
    <source>
        <dbReference type="ARBA" id="ARBA00001947"/>
    </source>
</evidence>
<dbReference type="SUPFAM" id="SSF53187">
    <property type="entry name" value="Zn-dependent exopeptidases"/>
    <property type="match status" value="1"/>
</dbReference>
<dbReference type="InterPro" id="IPR053138">
    <property type="entry name" value="N-alpha-Ac-DABA_deacetylase"/>
</dbReference>
<proteinExistence type="predicted"/>
<comment type="caution">
    <text evidence="6">The sequence shown here is derived from an EMBL/GenBank/DDBJ whole genome shotgun (WGS) entry which is preliminary data.</text>
</comment>
<accession>A0ABV2BWB9</accession>
<gene>
    <name evidence="6" type="ORF">ABVT43_13880</name>
</gene>
<dbReference type="Proteomes" id="UP001548189">
    <property type="component" value="Unassembled WGS sequence"/>
</dbReference>
<keyword evidence="2" id="KW-0479">Metal-binding</keyword>
<feature type="domain" description="Succinylglutamate desuccinylase/Aspartoacylase catalytic" evidence="5">
    <location>
        <begin position="47"/>
        <end position="225"/>
    </location>
</feature>
<keyword evidence="7" id="KW-1185">Reference proteome</keyword>
<sequence length="345" mass="37600">MKNTAITIGGVTVQPGEQKTINIPLAAMVTHDDMPLTVHVIHGKKKGPVLFISAAIHGDEINGVEVIRRLLKQKQIKQISGTLIAIPIVNVHGFISYSRYLPDGRDLNRCFPGSSKGSLASRMANTFFREIVKKSQYGIDLHTGARHRENLPQIRADMSEEKVKSLAIAFGVPVVIHSKIRDGSLRESGGEEGIPILLYEAGEALRFDELAIKAGVKGILNIMRELGMKPKKKLPSGEKNPVISSNTAWIRAPYSGVLRTLVPLGAKAQKGSILGIISDPLGNSEYQVTAPSDGVLIGRTNLPLAHEGDALFHLAFYEKQVDNVAEQVETFQENLEAQHFDGKIV</sequence>
<dbReference type="CDD" id="cd06251">
    <property type="entry name" value="M14_ASTE_ASPA-like"/>
    <property type="match status" value="1"/>
</dbReference>
<name>A0ABV2BWB9_9GAMM</name>
<dbReference type="PIRSF" id="PIRSF039012">
    <property type="entry name" value="ASP"/>
    <property type="match status" value="1"/>
</dbReference>
<keyword evidence="3" id="KW-0378">Hydrolase</keyword>
<keyword evidence="4" id="KW-0862">Zinc</keyword>
<dbReference type="PANTHER" id="PTHR37326:SF2">
    <property type="entry name" value="SUCCINYLGLUTAMATE DESUCCINYLASE_ASPARTOACYLASE FAMILY PROTEIN"/>
    <property type="match status" value="1"/>
</dbReference>
<evidence type="ECO:0000313" key="6">
    <source>
        <dbReference type="EMBL" id="MET1256225.1"/>
    </source>
</evidence>
<evidence type="ECO:0000313" key="7">
    <source>
        <dbReference type="Proteomes" id="UP001548189"/>
    </source>
</evidence>
<evidence type="ECO:0000259" key="5">
    <source>
        <dbReference type="Pfam" id="PF24827"/>
    </source>
</evidence>
<evidence type="ECO:0000256" key="2">
    <source>
        <dbReference type="ARBA" id="ARBA00022723"/>
    </source>
</evidence>
<dbReference type="EMBL" id="JBEVCJ010000018">
    <property type="protein sequence ID" value="MET1256225.1"/>
    <property type="molecule type" value="Genomic_DNA"/>
</dbReference>
<evidence type="ECO:0000256" key="4">
    <source>
        <dbReference type="ARBA" id="ARBA00022833"/>
    </source>
</evidence>
<organism evidence="6 7">
    <name type="scientific">Aliikangiella maris</name>
    <dbReference type="NCBI Taxonomy" id="3162458"/>
    <lineage>
        <taxon>Bacteria</taxon>
        <taxon>Pseudomonadati</taxon>
        <taxon>Pseudomonadota</taxon>
        <taxon>Gammaproteobacteria</taxon>
        <taxon>Oceanospirillales</taxon>
        <taxon>Pleioneaceae</taxon>
        <taxon>Aliikangiella</taxon>
    </lineage>
</organism>